<dbReference type="Gene3D" id="3.40.50.150">
    <property type="entry name" value="Vaccinia Virus protein VP39"/>
    <property type="match status" value="1"/>
</dbReference>
<comment type="caution">
    <text evidence="2">The sequence shown here is derived from an EMBL/GenBank/DDBJ whole genome shotgun (WGS) entry which is preliminary data.</text>
</comment>
<dbReference type="GO" id="GO:0032259">
    <property type="term" value="P:methylation"/>
    <property type="evidence" value="ECO:0007669"/>
    <property type="project" value="UniProtKB-KW"/>
</dbReference>
<dbReference type="AlphaFoldDB" id="C2XTD0"/>
<dbReference type="CDD" id="cd02440">
    <property type="entry name" value="AdoMet_MTases"/>
    <property type="match status" value="1"/>
</dbReference>
<dbReference type="HOGENOM" id="CLU_1222762_0_0_9"/>
<dbReference type="InterPro" id="IPR013216">
    <property type="entry name" value="Methyltransf_11"/>
</dbReference>
<dbReference type="GO" id="GO:0008757">
    <property type="term" value="F:S-adenosylmethionine-dependent methyltransferase activity"/>
    <property type="evidence" value="ECO:0007669"/>
    <property type="project" value="InterPro"/>
</dbReference>
<name>C2XTD0_BACMY</name>
<keyword evidence="2" id="KW-0489">Methyltransferase</keyword>
<dbReference type="EMBL" id="ACMP01000062">
    <property type="protein sequence ID" value="EEL71091.1"/>
    <property type="molecule type" value="Genomic_DNA"/>
</dbReference>
<dbReference type="Pfam" id="PF08241">
    <property type="entry name" value="Methyltransf_11"/>
    <property type="match status" value="1"/>
</dbReference>
<keyword evidence="2" id="KW-0808">Transferase</keyword>
<proteinExistence type="predicted"/>
<dbReference type="PANTHER" id="PTHR43861:SF1">
    <property type="entry name" value="TRANS-ACONITATE 2-METHYLTRANSFERASE"/>
    <property type="match status" value="1"/>
</dbReference>
<feature type="domain" description="Methyltransferase type 11" evidence="1">
    <location>
        <begin position="58"/>
        <end position="151"/>
    </location>
</feature>
<dbReference type="Proteomes" id="UP000001753">
    <property type="component" value="Chromosome"/>
</dbReference>
<protein>
    <submittedName>
        <fullName evidence="2">Methyltransferase</fullName>
    </submittedName>
</protein>
<dbReference type="PANTHER" id="PTHR43861">
    <property type="entry name" value="TRANS-ACONITATE 2-METHYLTRANSFERASE-RELATED"/>
    <property type="match status" value="1"/>
</dbReference>
<reference evidence="2" key="1">
    <citation type="journal article" date="2012" name="Genome Res.">
        <title>Genomic characterization of the Bacillus cereus sensu lato species: Backdrop to the evolution of Bacillus anthracis.</title>
        <authorList>
            <person name="Zwick M.E."/>
            <person name="Joseph S.J."/>
            <person name="Didelot X."/>
            <person name="Chen P.E."/>
            <person name="Bishop-Lilly K.A."/>
            <person name="Stewart A.C."/>
            <person name="Willner K."/>
            <person name="Nolan N."/>
            <person name="Lentz S."/>
            <person name="Thomason M.K."/>
            <person name="Sozhamannan S."/>
            <person name="Mateczun A.J."/>
            <person name="Du L."/>
            <person name="Read T.D."/>
        </authorList>
    </citation>
    <scope>NUCLEOTIDE SEQUENCE [LARGE SCALE GENOMIC DNA]</scope>
    <source>
        <strain evidence="2">AH603</strain>
    </source>
</reference>
<accession>C2XTD0</accession>
<gene>
    <name evidence="2" type="ORF">bcere0026_19270</name>
</gene>
<evidence type="ECO:0000313" key="2">
    <source>
        <dbReference type="EMBL" id="EEL71091.1"/>
    </source>
</evidence>
<organism evidence="2">
    <name type="scientific">Bacillus mycoides</name>
    <dbReference type="NCBI Taxonomy" id="1405"/>
    <lineage>
        <taxon>Bacteria</taxon>
        <taxon>Bacillati</taxon>
        <taxon>Bacillota</taxon>
        <taxon>Bacilli</taxon>
        <taxon>Bacillales</taxon>
        <taxon>Bacillaceae</taxon>
        <taxon>Bacillus</taxon>
        <taxon>Bacillus cereus group</taxon>
    </lineage>
</organism>
<dbReference type="InterPro" id="IPR029063">
    <property type="entry name" value="SAM-dependent_MTases_sf"/>
</dbReference>
<sequence>MKVGECMAKFNWHESAEKKWDNNAEFWNQNSQEMWDSGSRSTIIPFFEQYVEKEVQVLDVGCGDGYGTYKLSLTGYKAVGVDLSEVMIQKGKERGEGPNLSFIKGDLSSLPFENEKFEAIMAINSLEWTEEPLRALNEIKRVLKKDGYACIAILGPTAKPRENSYPRLYGKDVVCNTMMPWEFEQLAKEQGFEVVDDTGVYKRGVNEKMLGQLPTELQQALTFLWVFMLKNV</sequence>
<evidence type="ECO:0000259" key="1">
    <source>
        <dbReference type="Pfam" id="PF08241"/>
    </source>
</evidence>
<dbReference type="SUPFAM" id="SSF53335">
    <property type="entry name" value="S-adenosyl-L-methionine-dependent methyltransferases"/>
    <property type="match status" value="1"/>
</dbReference>